<organism evidence="1 2">
    <name type="scientific">Halorhabdus tiamatea SARL4B</name>
    <dbReference type="NCBI Taxonomy" id="1033806"/>
    <lineage>
        <taxon>Archaea</taxon>
        <taxon>Methanobacteriati</taxon>
        <taxon>Methanobacteriota</taxon>
        <taxon>Stenosarchaea group</taxon>
        <taxon>Halobacteria</taxon>
        <taxon>Halobacteriales</taxon>
        <taxon>Haloarculaceae</taxon>
        <taxon>Halorhabdus</taxon>
    </lineage>
</organism>
<accession>U2DKX3</accession>
<comment type="caution">
    <text evidence="1">The sequence shown here is derived from an EMBL/GenBank/DDBJ whole genome shotgun (WGS) entry which is preliminary data.</text>
</comment>
<reference evidence="1 2" key="2">
    <citation type="journal article" date="2013" name="PLoS ONE">
        <title>INDIGO - INtegrated Data Warehouse of MIcrobial GenOmes with Examples from the Red Sea Extremophiles.</title>
        <authorList>
            <person name="Alam I."/>
            <person name="Antunes A."/>
            <person name="Kamau A.A."/>
            <person name="Ba Alawi W."/>
            <person name="Kalkatawi M."/>
            <person name="Stingl U."/>
            <person name="Bajic V.B."/>
        </authorList>
    </citation>
    <scope>NUCLEOTIDE SEQUENCE [LARGE SCALE GENOMIC DNA]</scope>
    <source>
        <strain evidence="1 2">SARL4B</strain>
    </source>
</reference>
<reference evidence="1 2" key="1">
    <citation type="journal article" date="2011" name="J. Bacteriol.">
        <title>Genome sequence of Halorhabdus tiamatea, the first archaeon isolated from a deep-sea anoxic brine lake.</title>
        <authorList>
            <person name="Antunes A."/>
            <person name="Alam I."/>
            <person name="Bajic V.B."/>
            <person name="Stingl U."/>
        </authorList>
    </citation>
    <scope>NUCLEOTIDE SEQUENCE [LARGE SCALE GENOMIC DNA]</scope>
    <source>
        <strain evidence="1 2">SARL4B</strain>
    </source>
</reference>
<evidence type="ECO:0000313" key="2">
    <source>
        <dbReference type="Proteomes" id="UP000003861"/>
    </source>
</evidence>
<evidence type="ECO:0000313" key="1">
    <source>
        <dbReference type="EMBL" id="ERJ06442.1"/>
    </source>
</evidence>
<proteinExistence type="predicted"/>
<dbReference type="EMBL" id="AFNT02000015">
    <property type="protein sequence ID" value="ERJ06442.1"/>
    <property type="molecule type" value="Genomic_DNA"/>
</dbReference>
<dbReference type="AlphaFoldDB" id="U2DKX3"/>
<sequence length="38" mass="4126">MQHCKCCGTRLNRFKVRVFGSTYCTDCAPLSAVTGVTA</sequence>
<gene>
    <name evidence="1" type="ORF">HLRTI_001521</name>
</gene>
<dbReference type="Proteomes" id="UP000003861">
    <property type="component" value="Unassembled WGS sequence"/>
</dbReference>
<name>U2DKX3_9EURY</name>
<protein>
    <recommendedName>
        <fullName evidence="3">Small CPxCG-related zinc finger protein</fullName>
    </recommendedName>
</protein>
<evidence type="ECO:0008006" key="3">
    <source>
        <dbReference type="Google" id="ProtNLM"/>
    </source>
</evidence>